<dbReference type="Proteomes" id="UP000426772">
    <property type="component" value="Unassembled WGS sequence"/>
</dbReference>
<feature type="transmembrane region" description="Helical" evidence="1">
    <location>
        <begin position="82"/>
        <end position="108"/>
    </location>
</feature>
<evidence type="ECO:0000313" key="3">
    <source>
        <dbReference type="Proteomes" id="UP000426772"/>
    </source>
</evidence>
<comment type="caution">
    <text evidence="2">The sequence shown here is derived from an EMBL/GenBank/DDBJ whole genome shotgun (WGS) entry which is preliminary data.</text>
</comment>
<feature type="transmembrane region" description="Helical" evidence="1">
    <location>
        <begin position="159"/>
        <end position="179"/>
    </location>
</feature>
<keyword evidence="1" id="KW-1133">Transmembrane helix</keyword>
<feature type="transmembrane region" description="Helical" evidence="1">
    <location>
        <begin position="129"/>
        <end position="147"/>
    </location>
</feature>
<reference evidence="2 3" key="1">
    <citation type="submission" date="2018-10" db="EMBL/GenBank/DDBJ databases">
        <title>Draft genome sequence of Pantoea vagans isolated from corpses of the sugarcane aphid Melanaphis sacchari Zehntner.</title>
        <authorList>
            <person name="Toledo E."/>
            <person name="Pena G."/>
            <person name="Lozano L."/>
        </authorList>
    </citation>
    <scope>NUCLEOTIDE SEQUENCE [LARGE SCALE GENOMIC DNA]</scope>
    <source>
        <strain evidence="2 3">ET-90</strain>
    </source>
</reference>
<keyword evidence="1" id="KW-0472">Membrane</keyword>
<accession>A0ABY3LKS5</accession>
<evidence type="ECO:0000256" key="1">
    <source>
        <dbReference type="SAM" id="Phobius"/>
    </source>
</evidence>
<feature type="transmembrane region" description="Helical" evidence="1">
    <location>
        <begin position="58"/>
        <end position="76"/>
    </location>
</feature>
<gene>
    <name evidence="2" type="ORF">D9O29_02120</name>
</gene>
<keyword evidence="1" id="KW-0812">Transmembrane</keyword>
<feature type="transmembrane region" description="Helical" evidence="1">
    <location>
        <begin position="30"/>
        <end position="46"/>
    </location>
</feature>
<protein>
    <submittedName>
        <fullName evidence="2">DNA gyrase subunit B</fullName>
    </submittedName>
</protein>
<dbReference type="RefSeq" id="WP_147788411.1">
    <property type="nucleotide sequence ID" value="NZ_RCNL01000001.1"/>
</dbReference>
<proteinExistence type="predicted"/>
<dbReference type="EMBL" id="RCNL01000001">
    <property type="protein sequence ID" value="TXL80920.1"/>
    <property type="molecule type" value="Genomic_DNA"/>
</dbReference>
<evidence type="ECO:0000313" key="2">
    <source>
        <dbReference type="EMBL" id="TXL80920.1"/>
    </source>
</evidence>
<name>A0ABY3LKS5_9GAMM</name>
<sequence>MPVATLRLLNLLALLTWPLLVWLALTQSHWQGLFWLLALLFSLRWLQLRRQQNAMGAVMGWLALLGALLCVSSQLLRAQHLLLWYPVAVNLAMLLVFGASLWSAMPLVERIARLREPELPAAAILYTRRVTQIWCLFFIGNGSMALFTCLNGDLRLWTLWNGGISYLLIAALMGAEWLIRQRVRRKA</sequence>
<organism evidence="2 3">
    <name type="scientific">Pantoea vagans</name>
    <dbReference type="NCBI Taxonomy" id="470934"/>
    <lineage>
        <taxon>Bacteria</taxon>
        <taxon>Pseudomonadati</taxon>
        <taxon>Pseudomonadota</taxon>
        <taxon>Gammaproteobacteria</taxon>
        <taxon>Enterobacterales</taxon>
        <taxon>Erwiniaceae</taxon>
        <taxon>Pantoea</taxon>
    </lineage>
</organism>
<feature type="transmembrane region" description="Helical" evidence="1">
    <location>
        <begin position="7"/>
        <end position="24"/>
    </location>
</feature>
<keyword evidence="3" id="KW-1185">Reference proteome</keyword>